<accession>A0A0G0GWZ7</accession>
<dbReference type="EMBL" id="LBTH01000053">
    <property type="protein sequence ID" value="KKQ34582.1"/>
    <property type="molecule type" value="Genomic_DNA"/>
</dbReference>
<protein>
    <submittedName>
        <fullName evidence="1">Uncharacterized protein</fullName>
    </submittedName>
</protein>
<gene>
    <name evidence="1" type="ORF">US52_C0053G0005</name>
</gene>
<reference evidence="1 2" key="1">
    <citation type="journal article" date="2015" name="Nature">
        <title>rRNA introns, odd ribosomes, and small enigmatic genomes across a large radiation of phyla.</title>
        <authorList>
            <person name="Brown C.T."/>
            <person name="Hug L.A."/>
            <person name="Thomas B.C."/>
            <person name="Sharon I."/>
            <person name="Castelle C.J."/>
            <person name="Singh A."/>
            <person name="Wilkins M.J."/>
            <person name="Williams K.H."/>
            <person name="Banfield J.F."/>
        </authorList>
    </citation>
    <scope>NUCLEOTIDE SEQUENCE [LARGE SCALE GENOMIC DNA]</scope>
</reference>
<name>A0A0G0GWZ7_9BACT</name>
<proteinExistence type="predicted"/>
<sequence length="107" mass="12679">MPREFICVCKFCKEGFIARTPSKGWCDKKECQDNKLTVRRVRDCKYKLDKNYTITGIKIKAYDGTFSRECLKCEKKFITHNRYIRLCKTCRSISYYNESDYSGGVVR</sequence>
<evidence type="ECO:0000313" key="2">
    <source>
        <dbReference type="Proteomes" id="UP000034852"/>
    </source>
</evidence>
<evidence type="ECO:0000313" key="1">
    <source>
        <dbReference type="EMBL" id="KKQ34582.1"/>
    </source>
</evidence>
<dbReference type="AlphaFoldDB" id="A0A0G0GWZ7"/>
<comment type="caution">
    <text evidence="1">The sequence shown here is derived from an EMBL/GenBank/DDBJ whole genome shotgun (WGS) entry which is preliminary data.</text>
</comment>
<organism evidence="1 2">
    <name type="scientific">candidate division WS6 bacterium GW2011_GWA2_37_6</name>
    <dbReference type="NCBI Taxonomy" id="1619087"/>
    <lineage>
        <taxon>Bacteria</taxon>
        <taxon>Candidatus Dojkabacteria</taxon>
    </lineage>
</organism>
<dbReference type="Proteomes" id="UP000034852">
    <property type="component" value="Unassembled WGS sequence"/>
</dbReference>